<organism evidence="7 8">
    <name type="scientific">Achromobacter aloeverae</name>
    <dbReference type="NCBI Taxonomy" id="1750518"/>
    <lineage>
        <taxon>Bacteria</taxon>
        <taxon>Pseudomonadati</taxon>
        <taxon>Pseudomonadota</taxon>
        <taxon>Betaproteobacteria</taxon>
        <taxon>Burkholderiales</taxon>
        <taxon>Alcaligenaceae</taxon>
        <taxon>Achromobacter</taxon>
    </lineage>
</organism>
<evidence type="ECO:0000256" key="3">
    <source>
        <dbReference type="RuleBase" id="RU362132"/>
    </source>
</evidence>
<dbReference type="GO" id="GO:0003984">
    <property type="term" value="F:acetolactate synthase activity"/>
    <property type="evidence" value="ECO:0007669"/>
    <property type="project" value="TreeGrafter"/>
</dbReference>
<dbReference type="RefSeq" id="WP_129150683.1">
    <property type="nucleotide sequence ID" value="NZ_JBHSDO010000014.1"/>
</dbReference>
<keyword evidence="2 3" id="KW-0786">Thiamine pyrophosphate</keyword>
<feature type="domain" description="Thiamine pyrophosphate enzyme N-terminal TPP-binding" evidence="6">
    <location>
        <begin position="11"/>
        <end position="126"/>
    </location>
</feature>
<dbReference type="SUPFAM" id="SSF52518">
    <property type="entry name" value="Thiamin diphosphate-binding fold (THDP-binding)"/>
    <property type="match status" value="2"/>
</dbReference>
<dbReference type="Gene3D" id="3.40.50.970">
    <property type="match status" value="2"/>
</dbReference>
<dbReference type="PANTHER" id="PTHR18968">
    <property type="entry name" value="THIAMINE PYROPHOSPHATE ENZYMES"/>
    <property type="match status" value="1"/>
</dbReference>
<dbReference type="Pfam" id="PF02775">
    <property type="entry name" value="TPP_enzyme_C"/>
    <property type="match status" value="1"/>
</dbReference>
<dbReference type="InterPro" id="IPR012000">
    <property type="entry name" value="Thiamin_PyroP_enz_cen_dom"/>
</dbReference>
<dbReference type="SUPFAM" id="SSF52467">
    <property type="entry name" value="DHS-like NAD/FAD-binding domain"/>
    <property type="match status" value="1"/>
</dbReference>
<dbReference type="InterPro" id="IPR029061">
    <property type="entry name" value="THDP-binding"/>
</dbReference>
<evidence type="ECO:0000313" key="8">
    <source>
        <dbReference type="Proteomes" id="UP000290849"/>
    </source>
</evidence>
<dbReference type="Pfam" id="PF00205">
    <property type="entry name" value="TPP_enzyme_M"/>
    <property type="match status" value="1"/>
</dbReference>
<accession>A0A4Q1HM50</accession>
<dbReference type="GO" id="GO:0009099">
    <property type="term" value="P:L-valine biosynthetic process"/>
    <property type="evidence" value="ECO:0007669"/>
    <property type="project" value="TreeGrafter"/>
</dbReference>
<dbReference type="EMBL" id="PYAL01000003">
    <property type="protein sequence ID" value="RXN90247.1"/>
    <property type="molecule type" value="Genomic_DNA"/>
</dbReference>
<dbReference type="Gene3D" id="3.40.50.1220">
    <property type="entry name" value="TPP-binding domain"/>
    <property type="match status" value="1"/>
</dbReference>
<dbReference type="InterPro" id="IPR045229">
    <property type="entry name" value="TPP_enz"/>
</dbReference>
<dbReference type="CDD" id="cd00568">
    <property type="entry name" value="TPP_enzymes"/>
    <property type="match status" value="1"/>
</dbReference>
<dbReference type="PANTHER" id="PTHR18968:SF120">
    <property type="entry name" value="ACETOLACTATE SYNTHASE LARGE SUBUNIT"/>
    <property type="match status" value="1"/>
</dbReference>
<dbReference type="InterPro" id="IPR029035">
    <property type="entry name" value="DHS-like_NAD/FAD-binding_dom"/>
</dbReference>
<name>A0A4Q1HM50_9BURK</name>
<dbReference type="InterPro" id="IPR012001">
    <property type="entry name" value="Thiamin_PyroP_enz_TPP-bd_dom"/>
</dbReference>
<evidence type="ECO:0000256" key="1">
    <source>
        <dbReference type="ARBA" id="ARBA00007812"/>
    </source>
</evidence>
<dbReference type="GO" id="GO:0000287">
    <property type="term" value="F:magnesium ion binding"/>
    <property type="evidence" value="ECO:0007669"/>
    <property type="project" value="InterPro"/>
</dbReference>
<dbReference type="GO" id="GO:0030976">
    <property type="term" value="F:thiamine pyrophosphate binding"/>
    <property type="evidence" value="ECO:0007669"/>
    <property type="project" value="InterPro"/>
</dbReference>
<evidence type="ECO:0000259" key="6">
    <source>
        <dbReference type="Pfam" id="PF02776"/>
    </source>
</evidence>
<comment type="caution">
    <text evidence="7">The sequence shown here is derived from an EMBL/GenBank/DDBJ whole genome shotgun (WGS) entry which is preliminary data.</text>
</comment>
<dbReference type="AlphaFoldDB" id="A0A4Q1HM50"/>
<dbReference type="GO" id="GO:0009097">
    <property type="term" value="P:isoleucine biosynthetic process"/>
    <property type="evidence" value="ECO:0007669"/>
    <property type="project" value="TreeGrafter"/>
</dbReference>
<dbReference type="GO" id="GO:0050660">
    <property type="term" value="F:flavin adenine dinucleotide binding"/>
    <property type="evidence" value="ECO:0007669"/>
    <property type="project" value="TreeGrafter"/>
</dbReference>
<dbReference type="Pfam" id="PF02776">
    <property type="entry name" value="TPP_enzyme_N"/>
    <property type="match status" value="1"/>
</dbReference>
<reference evidence="7 8" key="1">
    <citation type="journal article" date="2017" name="Int. J. Syst. Evol. Microbiol.">
        <title>Achromobacter aloeverae sp. nov., isolated from the root of Aloe vera (L.) Burm.f.</title>
        <authorList>
            <person name="Kuncharoen N."/>
            <person name="Muramatsu Y."/>
            <person name="Shibata C."/>
            <person name="Kamakura Y."/>
            <person name="Nakagawa Y."/>
            <person name="Tanasupawat S."/>
        </authorList>
    </citation>
    <scope>NUCLEOTIDE SEQUENCE [LARGE SCALE GENOMIC DNA]</scope>
    <source>
        <strain evidence="7 8">AVA-1</strain>
    </source>
</reference>
<dbReference type="CDD" id="cd07035">
    <property type="entry name" value="TPP_PYR_POX_like"/>
    <property type="match status" value="1"/>
</dbReference>
<keyword evidence="8" id="KW-1185">Reference proteome</keyword>
<feature type="domain" description="Thiamine pyrophosphate enzyme TPP-binding" evidence="5">
    <location>
        <begin position="395"/>
        <end position="540"/>
    </location>
</feature>
<dbReference type="GO" id="GO:0005948">
    <property type="term" value="C:acetolactate synthase complex"/>
    <property type="evidence" value="ECO:0007669"/>
    <property type="project" value="TreeGrafter"/>
</dbReference>
<evidence type="ECO:0000259" key="5">
    <source>
        <dbReference type="Pfam" id="PF02775"/>
    </source>
</evidence>
<comment type="similarity">
    <text evidence="1 3">Belongs to the TPP enzyme family.</text>
</comment>
<evidence type="ECO:0000259" key="4">
    <source>
        <dbReference type="Pfam" id="PF00205"/>
    </source>
</evidence>
<sequence>MTPTEKPAARNGGQILVEALRRNQVDTVYCVPGESYLPVLDALAGHDSIRTIVTRHEGAASNMADAHGKVTGRPGIAFVTRGPGATHAANGVHTARQDSTPMILFVGQVASEAKEREGFQEVDYRQMFGGLAKWATEIEHIERIPEIVSRAFAVAMSGRKGPVVVALPEDVLFGTADVADVAPVRVAEAAPEPHAAQELATLLAQAQRPLVIVGGTGWTAQAQADLRRFATAHNLPVAASFRRQDVLDNRDGHYVGQLGLGISPALAKTVDEADLLIVLGSRLSEVTSGAYELVRSPQPAQRLVHVHADPEELGRVYRADLPVNAAVAQAAAAFAALPAAPGARAWDAWTVAARAAYEAHNAPLSRGAEQRGVELSSVVAHLSDTLPDDAIVTNGAGNYTVWVHRYFRYKQLGTELAPTNGAMGYGLPAAIAAKLARPDSTVVCFAGDGCFMMYPQELATAAQFGAAVIVVVVNNGMLGTIRMHQEREYPGRISGTALQNPDFQVFAQSFGAYAERIEHESEFPAAFERARASGRPALLELVTDPLQITPTARLAQG</sequence>
<dbReference type="PROSITE" id="PS00187">
    <property type="entry name" value="TPP_ENZYMES"/>
    <property type="match status" value="1"/>
</dbReference>
<gene>
    <name evidence="7" type="ORF">C7R54_12050</name>
</gene>
<evidence type="ECO:0000256" key="2">
    <source>
        <dbReference type="ARBA" id="ARBA00023052"/>
    </source>
</evidence>
<dbReference type="InterPro" id="IPR000399">
    <property type="entry name" value="TPP-bd_CS"/>
</dbReference>
<evidence type="ECO:0000313" key="7">
    <source>
        <dbReference type="EMBL" id="RXN90247.1"/>
    </source>
</evidence>
<dbReference type="Proteomes" id="UP000290849">
    <property type="component" value="Unassembled WGS sequence"/>
</dbReference>
<feature type="domain" description="Thiamine pyrophosphate enzyme central" evidence="4">
    <location>
        <begin position="197"/>
        <end position="332"/>
    </location>
</feature>
<dbReference type="FunFam" id="3.40.50.970:FF:000007">
    <property type="entry name" value="Acetolactate synthase"/>
    <property type="match status" value="1"/>
</dbReference>
<dbReference type="InterPro" id="IPR011766">
    <property type="entry name" value="TPP_enzyme_TPP-bd"/>
</dbReference>
<dbReference type="NCBIfam" id="NF006052">
    <property type="entry name" value="PRK08199.1"/>
    <property type="match status" value="1"/>
</dbReference>
<dbReference type="OrthoDB" id="2254214at2"/>
<proteinExistence type="inferred from homology"/>
<protein>
    <submittedName>
        <fullName evidence="7">Thiamine pyrophosphate-binding protein</fullName>
    </submittedName>
</protein>